<evidence type="ECO:0000256" key="2">
    <source>
        <dbReference type="ARBA" id="ARBA00012438"/>
    </source>
</evidence>
<dbReference type="AlphaFoldDB" id="A0A238H682"/>
<evidence type="ECO:0000256" key="6">
    <source>
        <dbReference type="PROSITE-ProRule" id="PRU00169"/>
    </source>
</evidence>
<keyword evidence="12" id="KW-0407">Ion channel</keyword>
<dbReference type="CDD" id="cd00130">
    <property type="entry name" value="PAS"/>
    <property type="match status" value="1"/>
</dbReference>
<evidence type="ECO:0000313" key="13">
    <source>
        <dbReference type="Proteomes" id="UP000198460"/>
    </source>
</evidence>
<comment type="catalytic activity">
    <reaction evidence="1">
        <text>ATP + protein L-histidine = ADP + protein N-phospho-L-histidine.</text>
        <dbReference type="EC" id="2.7.13.3"/>
    </reaction>
</comment>
<evidence type="ECO:0000259" key="8">
    <source>
        <dbReference type="PROSITE" id="PS50109"/>
    </source>
</evidence>
<keyword evidence="4 12" id="KW-0808">Transferase</keyword>
<dbReference type="InterPro" id="IPR004358">
    <property type="entry name" value="Sig_transdc_His_kin-like_C"/>
</dbReference>
<dbReference type="SUPFAM" id="SSF55874">
    <property type="entry name" value="ATPase domain of HSP90 chaperone/DNA topoisomerase II/histidine kinase"/>
    <property type="match status" value="1"/>
</dbReference>
<evidence type="ECO:0000256" key="4">
    <source>
        <dbReference type="ARBA" id="ARBA00022679"/>
    </source>
</evidence>
<dbReference type="InterPro" id="IPR000700">
    <property type="entry name" value="PAS-assoc_C"/>
</dbReference>
<organism evidence="12 13">
    <name type="scientific">Burkholderia singularis</name>
    <dbReference type="NCBI Taxonomy" id="1503053"/>
    <lineage>
        <taxon>Bacteria</taxon>
        <taxon>Pseudomonadati</taxon>
        <taxon>Pseudomonadota</taxon>
        <taxon>Betaproteobacteria</taxon>
        <taxon>Burkholderiales</taxon>
        <taxon>Burkholderiaceae</taxon>
        <taxon>Burkholderia</taxon>
        <taxon>pseudomallei group</taxon>
    </lineage>
</organism>
<evidence type="ECO:0000259" key="9">
    <source>
        <dbReference type="PROSITE" id="PS50110"/>
    </source>
</evidence>
<protein>
    <recommendedName>
        <fullName evidence="2">histidine kinase</fullName>
        <ecNumber evidence="2">2.7.13.3</ecNumber>
    </recommendedName>
</protein>
<dbReference type="GO" id="GO:0009927">
    <property type="term" value="F:histidine phosphotransfer kinase activity"/>
    <property type="evidence" value="ECO:0007669"/>
    <property type="project" value="TreeGrafter"/>
</dbReference>
<dbReference type="PRINTS" id="PR00344">
    <property type="entry name" value="BCTRLSENSOR"/>
</dbReference>
<evidence type="ECO:0000259" key="10">
    <source>
        <dbReference type="PROSITE" id="PS50112"/>
    </source>
</evidence>
<dbReference type="InterPro" id="IPR001610">
    <property type="entry name" value="PAC"/>
</dbReference>
<dbReference type="Gene3D" id="3.30.565.10">
    <property type="entry name" value="Histidine kinase-like ATPase, C-terminal domain"/>
    <property type="match status" value="1"/>
</dbReference>
<dbReference type="Pfam" id="PF13426">
    <property type="entry name" value="PAS_9"/>
    <property type="match status" value="1"/>
</dbReference>
<dbReference type="PANTHER" id="PTHR43047:SF72">
    <property type="entry name" value="OSMOSENSING HISTIDINE PROTEIN KINASE SLN1"/>
    <property type="match status" value="1"/>
</dbReference>
<dbReference type="GO" id="GO:0000155">
    <property type="term" value="F:phosphorelay sensor kinase activity"/>
    <property type="evidence" value="ECO:0007669"/>
    <property type="project" value="InterPro"/>
</dbReference>
<name>A0A238H682_9BURK</name>
<dbReference type="Pfam" id="PF00072">
    <property type="entry name" value="Response_reg"/>
    <property type="match status" value="1"/>
</dbReference>
<dbReference type="SMART" id="SM00448">
    <property type="entry name" value="REC"/>
    <property type="match status" value="1"/>
</dbReference>
<dbReference type="SUPFAM" id="SSF55785">
    <property type="entry name" value="PYP-like sensor domain (PAS domain)"/>
    <property type="match status" value="1"/>
</dbReference>
<dbReference type="SMART" id="SM00387">
    <property type="entry name" value="HATPase_c"/>
    <property type="match status" value="1"/>
</dbReference>
<feature type="domain" description="PAC" evidence="11">
    <location>
        <begin position="124"/>
        <end position="176"/>
    </location>
</feature>
<keyword evidence="3 6" id="KW-0597">Phosphoprotein</keyword>
<dbReference type="Pfam" id="PF00512">
    <property type="entry name" value="HisKA"/>
    <property type="match status" value="1"/>
</dbReference>
<dbReference type="InterPro" id="IPR036890">
    <property type="entry name" value="HATPase_C_sf"/>
</dbReference>
<dbReference type="PROSITE" id="PS50112">
    <property type="entry name" value="PAS"/>
    <property type="match status" value="1"/>
</dbReference>
<dbReference type="InterPro" id="IPR001789">
    <property type="entry name" value="Sig_transdc_resp-reg_receiver"/>
</dbReference>
<keyword evidence="12" id="KW-0813">Transport</keyword>
<feature type="region of interest" description="Disordered" evidence="7">
    <location>
        <begin position="1"/>
        <end position="35"/>
    </location>
</feature>
<dbReference type="SMART" id="SM00086">
    <property type="entry name" value="PAC"/>
    <property type="match status" value="1"/>
</dbReference>
<feature type="domain" description="PAS" evidence="10">
    <location>
        <begin position="49"/>
        <end position="122"/>
    </location>
</feature>
<proteinExistence type="predicted"/>
<dbReference type="SMART" id="SM00388">
    <property type="entry name" value="HisKA"/>
    <property type="match status" value="1"/>
</dbReference>
<dbReference type="InterPro" id="IPR035965">
    <property type="entry name" value="PAS-like_dom_sf"/>
</dbReference>
<dbReference type="PROSITE" id="PS50113">
    <property type="entry name" value="PAC"/>
    <property type="match status" value="1"/>
</dbReference>
<evidence type="ECO:0000256" key="3">
    <source>
        <dbReference type="ARBA" id="ARBA00022553"/>
    </source>
</evidence>
<evidence type="ECO:0000313" key="12">
    <source>
        <dbReference type="EMBL" id="SMG00724.1"/>
    </source>
</evidence>
<dbReference type="CDD" id="cd00082">
    <property type="entry name" value="HisKA"/>
    <property type="match status" value="1"/>
</dbReference>
<gene>
    <name evidence="12" type="ORF">BSIN_0374</name>
</gene>
<dbReference type="InterPro" id="IPR003661">
    <property type="entry name" value="HisK_dim/P_dom"/>
</dbReference>
<reference evidence="12 13" key="1">
    <citation type="submission" date="2017-04" db="EMBL/GenBank/DDBJ databases">
        <authorList>
            <person name="Afonso C.L."/>
            <person name="Miller P.J."/>
            <person name="Scott M.A."/>
            <person name="Spackman E."/>
            <person name="Goraichik I."/>
            <person name="Dimitrov K.M."/>
            <person name="Suarez D.L."/>
            <person name="Swayne D.E."/>
        </authorList>
    </citation>
    <scope>NUCLEOTIDE SEQUENCE [LARGE SCALE GENOMIC DNA]</scope>
    <source>
        <strain evidence="12">LMG 28154</strain>
    </source>
</reference>
<dbReference type="PANTHER" id="PTHR43047">
    <property type="entry name" value="TWO-COMPONENT HISTIDINE PROTEIN KINASE"/>
    <property type="match status" value="1"/>
</dbReference>
<feature type="modified residue" description="4-aspartylphosphate" evidence="6">
    <location>
        <position position="477"/>
    </location>
</feature>
<dbReference type="InterPro" id="IPR000014">
    <property type="entry name" value="PAS"/>
</dbReference>
<dbReference type="NCBIfam" id="TIGR00229">
    <property type="entry name" value="sensory_box"/>
    <property type="match status" value="1"/>
</dbReference>
<dbReference type="SUPFAM" id="SSF52172">
    <property type="entry name" value="CheY-like"/>
    <property type="match status" value="1"/>
</dbReference>
<dbReference type="Gene3D" id="3.40.50.2300">
    <property type="match status" value="1"/>
</dbReference>
<sequence>MNTPPAAVRGQPGVSRPHSTVSMTKDHTLTDPHAPLGPADARDLLHRFAEFRFETVVEAISDYAVFMLDPHGNVATWNAGAQRIKGYRAAEIIGNHFSRFYPPEAVASGRPAFGLQQAIAHGRFEDEGWRVRKDGSLFWASVTITAVRGPTGQLAGFIKITRDMTERKRLAELEASTHRLSVFIAMLAHELRNHLAPLRHSVGVLQSLPDPAPALAQCRDAVHRQVGQLTRLVDDLLDVGRITAGKVELDREPVTVRDIVCRGVESIQPKLAARGQHIRIDLPPDPVLLRGDAARLVQVLHNLLDNASKFSPHGARIDVDAHIEGPVVAIRVTDPGVGIAPGALESIFDLFEQEGAPGRRPSDGFGLGLAICRSFVELHGGMISAESGGPGLGSTFTIRLPAEREPRTAPADTPAPRPPRQPAAGPLRIVVVDDNRDSADTLAVLLQVKGHAPRVAYNAHDALALARDTVPHLMLIDLSMPDVDGYTLLRELRAIDALAGMICVALSGHARAADLARTANEGFDDHLVKPVEMAVLDALLQRVEREAGGTP</sequence>
<dbReference type="EC" id="2.7.13.3" evidence="2"/>
<evidence type="ECO:0000259" key="11">
    <source>
        <dbReference type="PROSITE" id="PS50113"/>
    </source>
</evidence>
<accession>A0A238H682</accession>
<dbReference type="GO" id="GO:0005886">
    <property type="term" value="C:plasma membrane"/>
    <property type="evidence" value="ECO:0007669"/>
    <property type="project" value="TreeGrafter"/>
</dbReference>
<keyword evidence="5 12" id="KW-0418">Kinase</keyword>
<dbReference type="InterPro" id="IPR005467">
    <property type="entry name" value="His_kinase_dom"/>
</dbReference>
<feature type="domain" description="Response regulatory" evidence="9">
    <location>
        <begin position="428"/>
        <end position="544"/>
    </location>
</feature>
<dbReference type="SMART" id="SM00091">
    <property type="entry name" value="PAS"/>
    <property type="match status" value="1"/>
</dbReference>
<keyword evidence="12" id="KW-0406">Ion transport</keyword>
<dbReference type="Proteomes" id="UP000198460">
    <property type="component" value="Unassembled WGS sequence"/>
</dbReference>
<feature type="region of interest" description="Disordered" evidence="7">
    <location>
        <begin position="406"/>
        <end position="425"/>
    </location>
</feature>
<dbReference type="SUPFAM" id="SSF47384">
    <property type="entry name" value="Homodimeric domain of signal transducing histidine kinase"/>
    <property type="match status" value="1"/>
</dbReference>
<evidence type="ECO:0000256" key="7">
    <source>
        <dbReference type="SAM" id="MobiDB-lite"/>
    </source>
</evidence>
<feature type="domain" description="Histidine kinase" evidence="8">
    <location>
        <begin position="186"/>
        <end position="404"/>
    </location>
</feature>
<dbReference type="Gene3D" id="1.10.287.130">
    <property type="match status" value="1"/>
</dbReference>
<dbReference type="InterPro" id="IPR036097">
    <property type="entry name" value="HisK_dim/P_sf"/>
</dbReference>
<dbReference type="PROSITE" id="PS50109">
    <property type="entry name" value="HIS_KIN"/>
    <property type="match status" value="1"/>
</dbReference>
<dbReference type="InterPro" id="IPR003594">
    <property type="entry name" value="HATPase_dom"/>
</dbReference>
<evidence type="ECO:0000256" key="5">
    <source>
        <dbReference type="ARBA" id="ARBA00022777"/>
    </source>
</evidence>
<dbReference type="PROSITE" id="PS50110">
    <property type="entry name" value="RESPONSE_REGULATORY"/>
    <property type="match status" value="1"/>
</dbReference>
<evidence type="ECO:0000256" key="1">
    <source>
        <dbReference type="ARBA" id="ARBA00000085"/>
    </source>
</evidence>
<dbReference type="EMBL" id="FXAN01000061">
    <property type="protein sequence ID" value="SMG00724.1"/>
    <property type="molecule type" value="Genomic_DNA"/>
</dbReference>
<dbReference type="GO" id="GO:0034220">
    <property type="term" value="P:monoatomic ion transmembrane transport"/>
    <property type="evidence" value="ECO:0007669"/>
    <property type="project" value="UniProtKB-KW"/>
</dbReference>
<dbReference type="InterPro" id="IPR011006">
    <property type="entry name" value="CheY-like_superfamily"/>
</dbReference>
<dbReference type="Gene3D" id="3.30.450.20">
    <property type="entry name" value="PAS domain"/>
    <property type="match status" value="1"/>
</dbReference>
<dbReference type="Pfam" id="PF02518">
    <property type="entry name" value="HATPase_c"/>
    <property type="match status" value="1"/>
</dbReference>